<feature type="repeat" description="Solcar" evidence="8">
    <location>
        <begin position="170"/>
        <end position="254"/>
    </location>
</feature>
<proteinExistence type="inferred from homology"/>
<sequence>MASRCVALQASVRPIQLASRSLNKTGRVAWAGRSTKLAVPVSSRKQPLCVASIDEAAEATQPPAEEVVSAEPTAESASEASQVSAPAESTLPNPASYALNFLWLEKNIAVSADQVFGEFATTVNIVRQEGFFALYSGLTPAISRGLFYGGARLGTYGPIKTALGGDETNNSVLRNILAGCLSGSFAAAATNPIDLIKTRLQARDSPFKNGAAVVRHVVKEQGVSGLWTGTTPSVIRAAALTATQCASYDLAKQWWMRQTGMSDNVGTHFGASMLTGLATTTITAPVDLVKTNMFVGGKRYTSVLHCASTIVKEDGPMGLLKGWTAQYIRLGPQTMVIFVVMEQLRRASGLSSL</sequence>
<dbReference type="Proteomes" id="UP000007264">
    <property type="component" value="Unassembled WGS sequence"/>
</dbReference>
<evidence type="ECO:0000313" key="11">
    <source>
        <dbReference type="EMBL" id="EIE19494.1"/>
    </source>
</evidence>
<keyword evidence="3 9" id="KW-0813">Transport</keyword>
<evidence type="ECO:0000313" key="12">
    <source>
        <dbReference type="Proteomes" id="UP000007264"/>
    </source>
</evidence>
<dbReference type="eggNOG" id="KOG0753">
    <property type="taxonomic scope" value="Eukaryota"/>
</dbReference>
<feature type="repeat" description="Solcar" evidence="8">
    <location>
        <begin position="72"/>
        <end position="162"/>
    </location>
</feature>
<keyword evidence="5" id="KW-0677">Repeat</keyword>
<comment type="subcellular location">
    <subcellularLocation>
        <location evidence="1">Membrane</location>
        <topology evidence="1">Multi-pass membrane protein</topology>
    </subcellularLocation>
</comment>
<feature type="region of interest" description="Disordered" evidence="10">
    <location>
        <begin position="60"/>
        <end position="89"/>
    </location>
</feature>
<dbReference type="InterPro" id="IPR050391">
    <property type="entry name" value="Mito_Metabolite_Transporter"/>
</dbReference>
<gene>
    <name evidence="11" type="ORF">COCSUDRAFT_67919</name>
</gene>
<dbReference type="PRINTS" id="PR00784">
    <property type="entry name" value="MTUNCOUPLING"/>
</dbReference>
<evidence type="ECO:0000256" key="10">
    <source>
        <dbReference type="SAM" id="MobiDB-lite"/>
    </source>
</evidence>
<dbReference type="InterPro" id="IPR023395">
    <property type="entry name" value="MCP_dom_sf"/>
</dbReference>
<feature type="repeat" description="Solcar" evidence="8">
    <location>
        <begin position="263"/>
        <end position="347"/>
    </location>
</feature>
<evidence type="ECO:0000256" key="9">
    <source>
        <dbReference type="RuleBase" id="RU000488"/>
    </source>
</evidence>
<dbReference type="EMBL" id="AGSI01000019">
    <property type="protein sequence ID" value="EIE19494.1"/>
    <property type="molecule type" value="Genomic_DNA"/>
</dbReference>
<dbReference type="RefSeq" id="XP_005644038.1">
    <property type="nucleotide sequence ID" value="XM_005643981.1"/>
</dbReference>
<evidence type="ECO:0000256" key="4">
    <source>
        <dbReference type="ARBA" id="ARBA00022692"/>
    </source>
</evidence>
<reference evidence="11 12" key="1">
    <citation type="journal article" date="2012" name="Genome Biol.">
        <title>The genome of the polar eukaryotic microalga coccomyxa subellipsoidea reveals traits of cold adaptation.</title>
        <authorList>
            <person name="Blanc G."/>
            <person name="Agarkova I."/>
            <person name="Grimwood J."/>
            <person name="Kuo A."/>
            <person name="Brueggeman A."/>
            <person name="Dunigan D."/>
            <person name="Gurnon J."/>
            <person name="Ladunga I."/>
            <person name="Lindquist E."/>
            <person name="Lucas S."/>
            <person name="Pangilinan J."/>
            <person name="Proschold T."/>
            <person name="Salamov A."/>
            <person name="Schmutz J."/>
            <person name="Weeks D."/>
            <person name="Yamada T."/>
            <person name="Claverie J.M."/>
            <person name="Grigoriev I."/>
            <person name="Van Etten J."/>
            <person name="Lomsadze A."/>
            <person name="Borodovsky M."/>
        </authorList>
    </citation>
    <scope>NUCLEOTIDE SEQUENCE [LARGE SCALE GENOMIC DNA]</scope>
    <source>
        <strain evidence="11 12">C-169</strain>
    </source>
</reference>
<evidence type="ECO:0000256" key="1">
    <source>
        <dbReference type="ARBA" id="ARBA00004141"/>
    </source>
</evidence>
<evidence type="ECO:0000256" key="2">
    <source>
        <dbReference type="ARBA" id="ARBA00006375"/>
    </source>
</evidence>
<dbReference type="GO" id="GO:0016020">
    <property type="term" value="C:membrane"/>
    <property type="evidence" value="ECO:0007669"/>
    <property type="project" value="UniProtKB-SubCell"/>
</dbReference>
<evidence type="ECO:0000256" key="3">
    <source>
        <dbReference type="ARBA" id="ARBA00022448"/>
    </source>
</evidence>
<dbReference type="GeneID" id="17037462"/>
<dbReference type="InterPro" id="IPR018108">
    <property type="entry name" value="MCP_transmembrane"/>
</dbReference>
<dbReference type="AlphaFoldDB" id="I0YM75"/>
<dbReference type="InterPro" id="IPR002067">
    <property type="entry name" value="MCP"/>
</dbReference>
<dbReference type="KEGG" id="csl:COCSUDRAFT_67919"/>
<evidence type="ECO:0000256" key="8">
    <source>
        <dbReference type="PROSITE-ProRule" id="PRU00282"/>
    </source>
</evidence>
<comment type="similarity">
    <text evidence="2 9">Belongs to the mitochondrial carrier (TC 2.A.29) family.</text>
</comment>
<keyword evidence="12" id="KW-1185">Reference proteome</keyword>
<dbReference type="SUPFAM" id="SSF103506">
    <property type="entry name" value="Mitochondrial carrier"/>
    <property type="match status" value="1"/>
</dbReference>
<dbReference type="Gene3D" id="1.50.40.10">
    <property type="entry name" value="Mitochondrial carrier domain"/>
    <property type="match status" value="1"/>
</dbReference>
<keyword evidence="7 8" id="KW-0472">Membrane</keyword>
<dbReference type="GO" id="GO:0055085">
    <property type="term" value="P:transmembrane transport"/>
    <property type="evidence" value="ECO:0007669"/>
    <property type="project" value="InterPro"/>
</dbReference>
<accession>I0YM75</accession>
<name>I0YM75_COCSC</name>
<comment type="caution">
    <text evidence="11">The sequence shown here is derived from an EMBL/GenBank/DDBJ whole genome shotgun (WGS) entry which is preliminary data.</text>
</comment>
<organism evidence="11 12">
    <name type="scientific">Coccomyxa subellipsoidea (strain C-169)</name>
    <name type="common">Green microalga</name>
    <dbReference type="NCBI Taxonomy" id="574566"/>
    <lineage>
        <taxon>Eukaryota</taxon>
        <taxon>Viridiplantae</taxon>
        <taxon>Chlorophyta</taxon>
        <taxon>core chlorophytes</taxon>
        <taxon>Trebouxiophyceae</taxon>
        <taxon>Trebouxiophyceae incertae sedis</taxon>
        <taxon>Coccomyxaceae</taxon>
        <taxon>Coccomyxa</taxon>
        <taxon>Coccomyxa subellipsoidea</taxon>
    </lineage>
</organism>
<dbReference type="PANTHER" id="PTHR45618">
    <property type="entry name" value="MITOCHONDRIAL DICARBOXYLATE CARRIER-RELATED"/>
    <property type="match status" value="1"/>
</dbReference>
<keyword evidence="6" id="KW-1133">Transmembrane helix</keyword>
<dbReference type="Pfam" id="PF00153">
    <property type="entry name" value="Mito_carr"/>
    <property type="match status" value="3"/>
</dbReference>
<evidence type="ECO:0000256" key="7">
    <source>
        <dbReference type="ARBA" id="ARBA00023136"/>
    </source>
</evidence>
<dbReference type="PROSITE" id="PS50920">
    <property type="entry name" value="SOLCAR"/>
    <property type="match status" value="3"/>
</dbReference>
<dbReference type="OrthoDB" id="6703404at2759"/>
<protein>
    <submittedName>
        <fullName evidence="11">Mitochondrial carrier</fullName>
    </submittedName>
</protein>
<evidence type="ECO:0000256" key="5">
    <source>
        <dbReference type="ARBA" id="ARBA00022737"/>
    </source>
</evidence>
<keyword evidence="4 8" id="KW-0812">Transmembrane</keyword>
<evidence type="ECO:0000256" key="6">
    <source>
        <dbReference type="ARBA" id="ARBA00022989"/>
    </source>
</evidence>